<keyword evidence="1" id="KW-0732">Signal</keyword>
<proteinExistence type="predicted"/>
<feature type="signal peptide" evidence="1">
    <location>
        <begin position="1"/>
        <end position="21"/>
    </location>
</feature>
<accession>A0A1B6IIP1</accession>
<feature type="chain" id="PRO_5008585095" evidence="1">
    <location>
        <begin position="22"/>
        <end position="159"/>
    </location>
</feature>
<reference evidence="2" key="1">
    <citation type="submission" date="2015-11" db="EMBL/GenBank/DDBJ databases">
        <title>De novo transcriptome assembly of four potential Pierce s Disease insect vectors from Arizona vineyards.</title>
        <authorList>
            <person name="Tassone E.E."/>
        </authorList>
    </citation>
    <scope>NUCLEOTIDE SEQUENCE</scope>
</reference>
<organism evidence="2">
    <name type="scientific">Homalodisca liturata</name>
    <dbReference type="NCBI Taxonomy" id="320908"/>
    <lineage>
        <taxon>Eukaryota</taxon>
        <taxon>Metazoa</taxon>
        <taxon>Ecdysozoa</taxon>
        <taxon>Arthropoda</taxon>
        <taxon>Hexapoda</taxon>
        <taxon>Insecta</taxon>
        <taxon>Pterygota</taxon>
        <taxon>Neoptera</taxon>
        <taxon>Paraneoptera</taxon>
        <taxon>Hemiptera</taxon>
        <taxon>Auchenorrhyncha</taxon>
        <taxon>Membracoidea</taxon>
        <taxon>Cicadellidae</taxon>
        <taxon>Cicadellinae</taxon>
        <taxon>Proconiini</taxon>
        <taxon>Homalodisca</taxon>
    </lineage>
</organism>
<dbReference type="EMBL" id="GECU01020926">
    <property type="protein sequence ID" value="JAS86780.1"/>
    <property type="molecule type" value="Transcribed_RNA"/>
</dbReference>
<evidence type="ECO:0000256" key="1">
    <source>
        <dbReference type="SAM" id="SignalP"/>
    </source>
</evidence>
<name>A0A1B6IIP1_9HEMI</name>
<protein>
    <submittedName>
        <fullName evidence="2">Uncharacterized protein</fullName>
    </submittedName>
</protein>
<sequence length="159" mass="18896">MSFGLNGISLILLFLVSFLHALTNVEEIICLDNNITHLMANALTKEEESRMERFISFYTGEMAGVVWQMIEPYQAKDLWHVSKEIYIHGKPRFIDFKFNTERFVRLFQWTLDDITFFTDLRTDSNTVWEQFVETYREKRSKHHHTIDDTTIPSIVEIKL</sequence>
<dbReference type="AlphaFoldDB" id="A0A1B6IIP1"/>
<evidence type="ECO:0000313" key="2">
    <source>
        <dbReference type="EMBL" id="JAS86780.1"/>
    </source>
</evidence>
<gene>
    <name evidence="2" type="ORF">g.12313</name>
</gene>